<dbReference type="AlphaFoldDB" id="A0A126R0C3"/>
<organism evidence="2 3">
    <name type="scientific">Methanobrevibacter olleyae</name>
    <dbReference type="NCBI Taxonomy" id="294671"/>
    <lineage>
        <taxon>Archaea</taxon>
        <taxon>Methanobacteriati</taxon>
        <taxon>Methanobacteriota</taxon>
        <taxon>Methanomada group</taxon>
        <taxon>Methanobacteria</taxon>
        <taxon>Methanobacteriales</taxon>
        <taxon>Methanobacteriaceae</taxon>
        <taxon>Methanobrevibacter</taxon>
    </lineage>
</organism>
<dbReference type="Proteomes" id="UP000066376">
    <property type="component" value="Chromosome"/>
</dbReference>
<dbReference type="PATRIC" id="fig|294671.3.peg.983"/>
<name>A0A126R0C3_METOL</name>
<feature type="compositionally biased region" description="Polar residues" evidence="1">
    <location>
        <begin position="1"/>
        <end position="12"/>
    </location>
</feature>
<proteinExistence type="predicted"/>
<dbReference type="EMBL" id="CP014265">
    <property type="protein sequence ID" value="AMK15496.1"/>
    <property type="molecule type" value="Genomic_DNA"/>
</dbReference>
<dbReference type="KEGG" id="mol:YLM1_0939"/>
<protein>
    <submittedName>
        <fullName evidence="2">Type I site-specific restriction-modification system R subunit</fullName>
    </submittedName>
</protein>
<feature type="region of interest" description="Disordered" evidence="1">
    <location>
        <begin position="1"/>
        <end position="35"/>
    </location>
</feature>
<keyword evidence="3" id="KW-1185">Reference proteome</keyword>
<gene>
    <name evidence="2" type="ORF">YLM1_0939</name>
</gene>
<reference evidence="2 3" key="1">
    <citation type="journal article" date="2016" name="Genome Announc.">
        <title>Draft Genome Sequence of the Rumen Methanogen Methanobrevibacter olleyae YLM1.</title>
        <authorList>
            <person name="Kelly W.J."/>
            <person name="Li D."/>
            <person name="Lambie S.C."/>
            <person name="Cox F."/>
            <person name="Attwood G.T."/>
            <person name="Altermann E."/>
            <person name="Leahy S.C."/>
        </authorList>
    </citation>
    <scope>NUCLEOTIDE SEQUENCE [LARGE SCALE GENOMIC DNA]</scope>
    <source>
        <strain evidence="2 3">YLM1</strain>
    </source>
</reference>
<sequence length="139" mass="16039">MDSYKIDTSNEGESIGLDDGEGELFPASASDNAFSPEEKTKLSEIIKALNEAFNTEFDDDDKVFLKRVKDNMMSNEELAKKIHNNSKENVAAIFDRYFDKELNKHIQSNFDFFKKINDNDLLKEDLKNKLLDVVYDENK</sequence>
<evidence type="ECO:0000256" key="1">
    <source>
        <dbReference type="SAM" id="MobiDB-lite"/>
    </source>
</evidence>
<evidence type="ECO:0000313" key="3">
    <source>
        <dbReference type="Proteomes" id="UP000066376"/>
    </source>
</evidence>
<dbReference type="GeneID" id="70079401"/>
<dbReference type="STRING" id="294671.YLM1_0939"/>
<dbReference type="RefSeq" id="WP_235592319.1">
    <property type="nucleotide sequence ID" value="NZ_CP014265.1"/>
</dbReference>
<evidence type="ECO:0000313" key="2">
    <source>
        <dbReference type="EMBL" id="AMK15496.1"/>
    </source>
</evidence>
<accession>A0A126R0C3</accession>
<reference evidence="3" key="2">
    <citation type="submission" date="2016-02" db="EMBL/GenBank/DDBJ databases">
        <title>The draft genome sequence of the rumen methanogen Methanobrevibacter olleyae YLM1.</title>
        <authorList>
            <consortium name="New Zealand Agricultural Greenhouse Gas Research Centre/Pastoral Greenhouse Gas Research Consortium"/>
            <person name="Kelly W.J."/>
            <person name="Li D."/>
            <person name="Lambie S.C."/>
            <person name="Attwood G.T."/>
            <person name="Altermann E."/>
            <person name="Leahy S.C."/>
        </authorList>
    </citation>
    <scope>NUCLEOTIDE SEQUENCE [LARGE SCALE GENOMIC DNA]</scope>
    <source>
        <strain evidence="3">YLM1</strain>
    </source>
</reference>